<dbReference type="KEGG" id="ruv:EC9_52560"/>
<keyword evidence="2" id="KW-0808">Transferase</keyword>
<dbReference type="GO" id="GO:0016757">
    <property type="term" value="F:glycosyltransferase activity"/>
    <property type="evidence" value="ECO:0007669"/>
    <property type="project" value="UniProtKB-ARBA"/>
</dbReference>
<accession>A0A517M8C6</accession>
<dbReference type="EMBL" id="CP036261">
    <property type="protein sequence ID" value="QDS91037.1"/>
    <property type="molecule type" value="Genomic_DNA"/>
</dbReference>
<reference evidence="2 3" key="1">
    <citation type="submission" date="2019-02" db="EMBL/GenBank/DDBJ databases">
        <title>Deep-cultivation of Planctomycetes and their phenomic and genomic characterization uncovers novel biology.</title>
        <authorList>
            <person name="Wiegand S."/>
            <person name="Jogler M."/>
            <person name="Boedeker C."/>
            <person name="Pinto D."/>
            <person name="Vollmers J."/>
            <person name="Rivas-Marin E."/>
            <person name="Kohn T."/>
            <person name="Peeters S.H."/>
            <person name="Heuer A."/>
            <person name="Rast P."/>
            <person name="Oberbeckmann S."/>
            <person name="Bunk B."/>
            <person name="Jeske O."/>
            <person name="Meyerdierks A."/>
            <person name="Storesund J.E."/>
            <person name="Kallscheuer N."/>
            <person name="Luecker S."/>
            <person name="Lage O.M."/>
            <person name="Pohl T."/>
            <person name="Merkel B.J."/>
            <person name="Hornburger P."/>
            <person name="Mueller R.-W."/>
            <person name="Bruemmer F."/>
            <person name="Labrenz M."/>
            <person name="Spormann A.M."/>
            <person name="Op den Camp H."/>
            <person name="Overmann J."/>
            <person name="Amann R."/>
            <person name="Jetten M.S.M."/>
            <person name="Mascher T."/>
            <person name="Medema M.H."/>
            <person name="Devos D.P."/>
            <person name="Kaster A.-K."/>
            <person name="Ovreas L."/>
            <person name="Rohde M."/>
            <person name="Galperin M.Y."/>
            <person name="Jogler C."/>
        </authorList>
    </citation>
    <scope>NUCLEOTIDE SEQUENCE [LARGE SCALE GENOMIC DNA]</scope>
    <source>
        <strain evidence="2 3">EC9</strain>
    </source>
</reference>
<gene>
    <name evidence="2" type="ORF">EC9_52560</name>
</gene>
<dbReference type="AlphaFoldDB" id="A0A517M8C6"/>
<dbReference type="Pfam" id="PF13692">
    <property type="entry name" value="Glyco_trans_1_4"/>
    <property type="match status" value="1"/>
</dbReference>
<sequence length="378" mass="41974">MKLYYLSNSTIPSTAANSIHAMHMCSAFVQAGHDVTLFAGKGVDITENPFTYYGVPECFRLIRLPRPEIPIVKSALFGNHVARRIRTMPPPDLLYARDPWSLWRCRNTPCPLVFEAHSAAGGIRKFVERQLFRSPNFSHLVVISKALQSSYAELLSATSSRVRSVVAHDAAPFIDETAPATQQQRPGSLRIGYLGQLYAGKGAEIVSTLARLMPQHEFHIVGGRPGDVKTLKDRSAGVSNLVTHGFVPPSRVGSLRATMDVLVAPYQRTVAGSGGGDISRWMSPLKIFEYMSSGKAIVASELSVLREILEHNRNCLLVEPDRIQAWLAAIVRLEDAQLRNRLGKAARQQFEREHTWSKRVDTVLRPLLDDGEDHKCVD</sequence>
<dbReference type="SUPFAM" id="SSF53756">
    <property type="entry name" value="UDP-Glycosyltransferase/glycogen phosphorylase"/>
    <property type="match status" value="1"/>
</dbReference>
<dbReference type="Gene3D" id="3.40.50.2000">
    <property type="entry name" value="Glycogen Phosphorylase B"/>
    <property type="match status" value="2"/>
</dbReference>
<dbReference type="Pfam" id="PF13439">
    <property type="entry name" value="Glyco_transf_4"/>
    <property type="match status" value="1"/>
</dbReference>
<evidence type="ECO:0000313" key="3">
    <source>
        <dbReference type="Proteomes" id="UP000319557"/>
    </source>
</evidence>
<dbReference type="InterPro" id="IPR028098">
    <property type="entry name" value="Glyco_trans_4-like_N"/>
</dbReference>
<dbReference type="Proteomes" id="UP000319557">
    <property type="component" value="Chromosome"/>
</dbReference>
<proteinExistence type="predicted"/>
<dbReference type="OrthoDB" id="9811902at2"/>
<dbReference type="PANTHER" id="PTHR12526">
    <property type="entry name" value="GLYCOSYLTRANSFERASE"/>
    <property type="match status" value="1"/>
</dbReference>
<protein>
    <submittedName>
        <fullName evidence="2">Putative glycosyl transferase</fullName>
    </submittedName>
</protein>
<organism evidence="2 3">
    <name type="scientific">Rosistilla ulvae</name>
    <dbReference type="NCBI Taxonomy" id="1930277"/>
    <lineage>
        <taxon>Bacteria</taxon>
        <taxon>Pseudomonadati</taxon>
        <taxon>Planctomycetota</taxon>
        <taxon>Planctomycetia</taxon>
        <taxon>Pirellulales</taxon>
        <taxon>Pirellulaceae</taxon>
        <taxon>Rosistilla</taxon>
    </lineage>
</organism>
<name>A0A517M8C6_9BACT</name>
<keyword evidence="3" id="KW-1185">Reference proteome</keyword>
<feature type="domain" description="Glycosyltransferase subfamily 4-like N-terminal" evidence="1">
    <location>
        <begin position="19"/>
        <end position="163"/>
    </location>
</feature>
<dbReference type="CDD" id="cd03801">
    <property type="entry name" value="GT4_PimA-like"/>
    <property type="match status" value="1"/>
</dbReference>
<dbReference type="RefSeq" id="WP_145348739.1">
    <property type="nucleotide sequence ID" value="NZ_CP036261.1"/>
</dbReference>
<evidence type="ECO:0000259" key="1">
    <source>
        <dbReference type="Pfam" id="PF13439"/>
    </source>
</evidence>
<evidence type="ECO:0000313" key="2">
    <source>
        <dbReference type="EMBL" id="QDS91037.1"/>
    </source>
</evidence>